<dbReference type="Pfam" id="PF26335">
    <property type="entry name" value="ARB_00930_C"/>
    <property type="match status" value="1"/>
</dbReference>
<feature type="domain" description="Beta-lactamase-like ARB-00930-like C-terminal" evidence="3">
    <location>
        <begin position="403"/>
        <end position="561"/>
    </location>
</feature>
<dbReference type="InterPro" id="IPR001466">
    <property type="entry name" value="Beta-lactam-related"/>
</dbReference>
<dbReference type="PANTHER" id="PTHR22935">
    <property type="entry name" value="PENICILLIN-BINDING PROTEIN"/>
    <property type="match status" value="1"/>
</dbReference>
<dbReference type="PANTHER" id="PTHR22935:SF95">
    <property type="entry name" value="BETA-LACTAMASE-LIKE 1-RELATED"/>
    <property type="match status" value="1"/>
</dbReference>
<name>A0A9P9FSQ8_9HYPO</name>
<sequence length="565" mass="60309">MAALNCRPEGPVLPKPTNLPDSPAFLTAESNLTQILDAAISGSIDAGWAIENTSFSLAVISLDQQDPGVPVWEYHHLAEGNTRGTKVLDRVSQYLIGSISKVVTVYILLNSGIDIDTPVVGLLPALGDPNSTIPWQNVTLRMLASYLGGTPANYGFSEYYFLKDLFLAQGLPPINDSDYPPCGVTGLNSGCSDQEFFAGMTSSYPVSAPMKRPAYSNAAFVVLGMALEAFTGKNYTQLVQEVFSDPLRLENTFPSPGDDDKAVIPPGESSWGSEYGANAPAGGLVSSVSDLSKFSYALLSRTLYLGATQVDAWLKPASFAGGPYTLSGMPWEIVRSLDFVPDHPHPIAVYGKSGGALAYRSQLSLVDEYGVAVVVLTAGSMRAAPILADALMATLIPAVDKAGREQAKKYEGNYTSRDEMGVLIEASIVQDADSLVLSSLRRNESDILSGLIALWTAAMDAFIPEIAAPIRIFPTQLSASNGTLGGEQRTVREVWHLWPEMSAASETALPGRGRAGQDCVAWTVNDWVHYGGEPLQRVVLHVDEDGDVLGLEVPFLRSGVLAKSG</sequence>
<dbReference type="Pfam" id="PF00144">
    <property type="entry name" value="Beta-lactamase"/>
    <property type="match status" value="1"/>
</dbReference>
<dbReference type="OrthoDB" id="10250282at2759"/>
<comment type="similarity">
    <text evidence="1">Belongs to the beta-lactamase family.</text>
</comment>
<comment type="caution">
    <text evidence="4">The sequence shown here is derived from an EMBL/GenBank/DDBJ whole genome shotgun (WGS) entry which is preliminary data.</text>
</comment>
<dbReference type="AlphaFoldDB" id="A0A9P9FSQ8"/>
<dbReference type="InterPro" id="IPR051478">
    <property type="entry name" value="Beta-lactamase-like_AB/R"/>
</dbReference>
<dbReference type="Proteomes" id="UP000738349">
    <property type="component" value="Unassembled WGS sequence"/>
</dbReference>
<evidence type="ECO:0000259" key="3">
    <source>
        <dbReference type="Pfam" id="PF26335"/>
    </source>
</evidence>
<gene>
    <name evidence="4" type="ORF">EDB81DRAFT_634091</name>
</gene>
<organism evidence="4 5">
    <name type="scientific">Dactylonectria macrodidyma</name>
    <dbReference type="NCBI Taxonomy" id="307937"/>
    <lineage>
        <taxon>Eukaryota</taxon>
        <taxon>Fungi</taxon>
        <taxon>Dikarya</taxon>
        <taxon>Ascomycota</taxon>
        <taxon>Pezizomycotina</taxon>
        <taxon>Sordariomycetes</taxon>
        <taxon>Hypocreomycetidae</taxon>
        <taxon>Hypocreales</taxon>
        <taxon>Nectriaceae</taxon>
        <taxon>Dactylonectria</taxon>
    </lineage>
</organism>
<evidence type="ECO:0000256" key="1">
    <source>
        <dbReference type="ARBA" id="ARBA00038473"/>
    </source>
</evidence>
<evidence type="ECO:0000313" key="5">
    <source>
        <dbReference type="Proteomes" id="UP000738349"/>
    </source>
</evidence>
<keyword evidence="5" id="KW-1185">Reference proteome</keyword>
<evidence type="ECO:0000313" key="4">
    <source>
        <dbReference type="EMBL" id="KAH7175336.1"/>
    </source>
</evidence>
<dbReference type="EMBL" id="JAGMUV010000001">
    <property type="protein sequence ID" value="KAH7175336.1"/>
    <property type="molecule type" value="Genomic_DNA"/>
</dbReference>
<dbReference type="InterPro" id="IPR058664">
    <property type="entry name" value="ARB_00930-like_C"/>
</dbReference>
<protein>
    <submittedName>
        <fullName evidence="4">Beta-lactamase/transpeptidase-like protein</fullName>
    </submittedName>
</protein>
<dbReference type="InterPro" id="IPR012338">
    <property type="entry name" value="Beta-lactam/transpept-like"/>
</dbReference>
<feature type="domain" description="Beta-lactamase-related" evidence="2">
    <location>
        <begin position="90"/>
        <end position="380"/>
    </location>
</feature>
<dbReference type="Gene3D" id="3.40.710.10">
    <property type="entry name" value="DD-peptidase/beta-lactamase superfamily"/>
    <property type="match status" value="1"/>
</dbReference>
<dbReference type="SUPFAM" id="SSF56601">
    <property type="entry name" value="beta-lactamase/transpeptidase-like"/>
    <property type="match status" value="1"/>
</dbReference>
<reference evidence="4" key="1">
    <citation type="journal article" date="2021" name="Nat. Commun.">
        <title>Genetic determinants of endophytism in the Arabidopsis root mycobiome.</title>
        <authorList>
            <person name="Mesny F."/>
            <person name="Miyauchi S."/>
            <person name="Thiergart T."/>
            <person name="Pickel B."/>
            <person name="Atanasova L."/>
            <person name="Karlsson M."/>
            <person name="Huettel B."/>
            <person name="Barry K.W."/>
            <person name="Haridas S."/>
            <person name="Chen C."/>
            <person name="Bauer D."/>
            <person name="Andreopoulos W."/>
            <person name="Pangilinan J."/>
            <person name="LaButti K."/>
            <person name="Riley R."/>
            <person name="Lipzen A."/>
            <person name="Clum A."/>
            <person name="Drula E."/>
            <person name="Henrissat B."/>
            <person name="Kohler A."/>
            <person name="Grigoriev I.V."/>
            <person name="Martin F.M."/>
            <person name="Hacquard S."/>
        </authorList>
    </citation>
    <scope>NUCLEOTIDE SEQUENCE</scope>
    <source>
        <strain evidence="4">MPI-CAGE-AT-0147</strain>
    </source>
</reference>
<proteinExistence type="inferred from homology"/>
<evidence type="ECO:0000259" key="2">
    <source>
        <dbReference type="Pfam" id="PF00144"/>
    </source>
</evidence>
<accession>A0A9P9FSQ8</accession>